<reference evidence="6" key="2">
    <citation type="submission" date="2025-09" db="UniProtKB">
        <authorList>
            <consortium name="Ensembl"/>
        </authorList>
    </citation>
    <scope>IDENTIFICATION</scope>
</reference>
<dbReference type="InterPro" id="IPR006709">
    <property type="entry name" value="SSU_processome_Utp14"/>
</dbReference>
<feature type="compositionally biased region" description="Acidic residues" evidence="5">
    <location>
        <begin position="407"/>
        <end position="418"/>
    </location>
</feature>
<dbReference type="PANTHER" id="PTHR14150:SF12">
    <property type="entry name" value="U3 SMALL NUCLEOLAR RNA-ASSOCIATED PROTEIN 14 HOMOLOG A"/>
    <property type="match status" value="1"/>
</dbReference>
<protein>
    <recommendedName>
        <fullName evidence="8">U3 small nucleolar RNA-associated protein 14 homolog A</fullName>
    </recommendedName>
</protein>
<comment type="similarity">
    <text evidence="2">Belongs to the UTP14 family.</text>
</comment>
<dbReference type="PANTHER" id="PTHR14150">
    <property type="entry name" value="U3 SMALL NUCLEOLAR RNA-ASSOCIATED PROTEIN 14"/>
    <property type="match status" value="1"/>
</dbReference>
<dbReference type="GeneTree" id="ENSGT00390000008142"/>
<organism evidence="6 7">
    <name type="scientific">Sphenodon punctatus</name>
    <name type="common">Tuatara</name>
    <name type="synonym">Hatteria punctata</name>
    <dbReference type="NCBI Taxonomy" id="8508"/>
    <lineage>
        <taxon>Eukaryota</taxon>
        <taxon>Metazoa</taxon>
        <taxon>Chordata</taxon>
        <taxon>Craniata</taxon>
        <taxon>Vertebrata</taxon>
        <taxon>Euteleostomi</taxon>
        <taxon>Lepidosauria</taxon>
        <taxon>Sphenodontia</taxon>
        <taxon>Sphenodontidae</taxon>
        <taxon>Sphenodon</taxon>
    </lineage>
</organism>
<evidence type="ECO:0000256" key="4">
    <source>
        <dbReference type="ARBA" id="ARBA00023242"/>
    </source>
</evidence>
<dbReference type="AlphaFoldDB" id="A0A8D0G862"/>
<dbReference type="OMA" id="QVIEPMD"/>
<evidence type="ECO:0000256" key="1">
    <source>
        <dbReference type="ARBA" id="ARBA00004604"/>
    </source>
</evidence>
<dbReference type="GO" id="GO:0006364">
    <property type="term" value="P:rRNA processing"/>
    <property type="evidence" value="ECO:0007669"/>
    <property type="project" value="InterPro"/>
</dbReference>
<proteinExistence type="inferred from homology"/>
<comment type="subcellular location">
    <subcellularLocation>
        <location evidence="1">Nucleus</location>
        <location evidence="1">Nucleolus</location>
    </subcellularLocation>
</comment>
<dbReference type="Ensembl" id="ENSSPUT00000004399.1">
    <property type="protein sequence ID" value="ENSSPUP00000004138.1"/>
    <property type="gene ID" value="ENSSPUG00000003207.1"/>
</dbReference>
<keyword evidence="4" id="KW-0539">Nucleus</keyword>
<evidence type="ECO:0000313" key="6">
    <source>
        <dbReference type="Ensembl" id="ENSSPUP00000004138.1"/>
    </source>
</evidence>
<keyword evidence="7" id="KW-1185">Reference proteome</keyword>
<sequence length="740" mass="82776">MPGYPAGLSPNSMAAADSLLEEPAQSTSEDEVRQTSEGNDGDGEGRARRHQQLVETLSTLAGERRKAAERTEASRQMSEFNVSSGGEKLLLSELLGPAQALPSLGTIRKQLSKVKQKAAVEVPLSQEETQRVVREAAFAKTSQALAKWDHVVLQNRHAEQLVFPLHQERMAVAPVEEVVRCWQARTPLEQEIFSLLHKTQPPMMDSQMTPWEKASLKAMSLEEAQLRRRELQKARALQSYYESRARREKKIKSKKYHKVLKKGKSRQALQEFEMLRKSNPEAAMEQLEKMERARREERMSLKHQNTGRWARSRAIVAKYDLEARRAMQEQLARNKELTQKVCSAPDSEDIGGNTVDDGGLFVDAVNKMHATMDADNPWMQGKPCSKAKKKPWQVPQELAESAAPEDAGNEEVEEPALSDEEVLLQDFEEHRDLRCQDPCREEAAPVLAEVLPTGPVSPQPEGPLLSEQLGRLHTLEDMEALGSDEQPEGEKALGPEGNEPLGPEQADPAQQPQDGEWKEGVGRAPKKAAKRKKLIDLKAVLTGESQVVQCPPLPSNMQDKEDDDTADQRLVIQEAFVGDDVADFLREKRQTEQATAPQTMDLVLPGWGEWGGVGLRPSARKRRRFLIKPKPGPPRKDGHLPHVILSDQCNVRAIAHQVNTLPLPFSSRQQFERSIQAPLGPTWNTQRAFQRLSAPHILTQPGHIIQPISAEDARLTNQTMPASQFSPLGTTHWHRPKKAL</sequence>
<feature type="compositionally biased region" description="Low complexity" evidence="5">
    <location>
        <begin position="502"/>
        <end position="514"/>
    </location>
</feature>
<feature type="region of interest" description="Disordered" evidence="5">
    <location>
        <begin position="484"/>
        <end position="529"/>
    </location>
</feature>
<feature type="compositionally biased region" description="Basic and acidic residues" evidence="5">
    <location>
        <begin position="62"/>
        <end position="73"/>
    </location>
</feature>
<dbReference type="GO" id="GO:0032040">
    <property type="term" value="C:small-subunit processome"/>
    <property type="evidence" value="ECO:0007669"/>
    <property type="project" value="InterPro"/>
</dbReference>
<dbReference type="Proteomes" id="UP000694392">
    <property type="component" value="Unplaced"/>
</dbReference>
<evidence type="ECO:0000256" key="2">
    <source>
        <dbReference type="ARBA" id="ARBA00007774"/>
    </source>
</evidence>
<reference evidence="6" key="1">
    <citation type="submission" date="2025-08" db="UniProtKB">
        <authorList>
            <consortium name="Ensembl"/>
        </authorList>
    </citation>
    <scope>IDENTIFICATION</scope>
</reference>
<evidence type="ECO:0008006" key="8">
    <source>
        <dbReference type="Google" id="ProtNLM"/>
    </source>
</evidence>
<feature type="region of interest" description="Disordered" evidence="5">
    <location>
        <begin position="375"/>
        <end position="418"/>
    </location>
</feature>
<feature type="region of interest" description="Disordered" evidence="5">
    <location>
        <begin position="1"/>
        <end position="80"/>
    </location>
</feature>
<accession>A0A8D0G862</accession>
<evidence type="ECO:0000313" key="7">
    <source>
        <dbReference type="Proteomes" id="UP000694392"/>
    </source>
</evidence>
<evidence type="ECO:0000256" key="5">
    <source>
        <dbReference type="SAM" id="MobiDB-lite"/>
    </source>
</evidence>
<keyword evidence="3" id="KW-0597">Phosphoprotein</keyword>
<dbReference type="Pfam" id="PF04615">
    <property type="entry name" value="Utp14"/>
    <property type="match status" value="2"/>
</dbReference>
<name>A0A8D0G862_SPHPU</name>
<evidence type="ECO:0000256" key="3">
    <source>
        <dbReference type="ARBA" id="ARBA00022553"/>
    </source>
</evidence>
<feature type="region of interest" description="Disordered" evidence="5">
    <location>
        <begin position="721"/>
        <end position="740"/>
    </location>
</feature>